<reference evidence="4" key="1">
    <citation type="submission" date="2020-08" db="EMBL/GenBank/DDBJ databases">
        <title>Lewinella bacteria from marine environments.</title>
        <authorList>
            <person name="Zhong Y."/>
        </authorList>
    </citation>
    <scope>NUCLEOTIDE SEQUENCE</scope>
    <source>
        <strain evidence="4">KCTC 42187</strain>
    </source>
</reference>
<dbReference type="GO" id="GO:0030313">
    <property type="term" value="C:cell envelope"/>
    <property type="evidence" value="ECO:0007669"/>
    <property type="project" value="UniProtKB-SubCell"/>
</dbReference>
<evidence type="ECO:0000313" key="4">
    <source>
        <dbReference type="EMBL" id="MBC6995093.1"/>
    </source>
</evidence>
<feature type="coiled-coil region" evidence="3">
    <location>
        <begin position="94"/>
        <end position="145"/>
    </location>
</feature>
<sequence>MKYPVLFFLSLAVSGCAEEAIRSDAYGNFEATTTTIGAEASGRLLQFNLAEGQELRPGQIVGLVDTTQLHLQRQQLEAQLGTFGSQVRSPDADIAVYEDQKSNLIRERDRTKRLVDAKAATPKQLDELNGQIEVINQQIVAARSRTNEANRGLLAGRAPVRAQLDLVAEQIAKAYVRNPVRGTVLTKLAEADEIVGIGSPLYRIADMDTLTLRAYAGSVQLQRARLGQRVTVLIDAGETGYDTLPGTISWISERAEFTPKTIQTKEERTNLVYALKVAVANPDGRLKLGMPAEVNFGGADAGAGEKQRSNERN</sequence>
<proteinExistence type="predicted"/>
<gene>
    <name evidence="4" type="ORF">H9S92_13015</name>
</gene>
<dbReference type="PROSITE" id="PS51257">
    <property type="entry name" value="PROKAR_LIPOPROTEIN"/>
    <property type="match status" value="1"/>
</dbReference>
<keyword evidence="2 3" id="KW-0175">Coiled coil</keyword>
<accession>A0A923PJ50</accession>
<dbReference type="EMBL" id="JACSIT010000118">
    <property type="protein sequence ID" value="MBC6995093.1"/>
    <property type="molecule type" value="Genomic_DNA"/>
</dbReference>
<dbReference type="InterPro" id="IPR050465">
    <property type="entry name" value="UPF0194_transport"/>
</dbReference>
<organism evidence="4 5">
    <name type="scientific">Neolewinella lacunae</name>
    <dbReference type="NCBI Taxonomy" id="1517758"/>
    <lineage>
        <taxon>Bacteria</taxon>
        <taxon>Pseudomonadati</taxon>
        <taxon>Bacteroidota</taxon>
        <taxon>Saprospiria</taxon>
        <taxon>Saprospirales</taxon>
        <taxon>Lewinellaceae</taxon>
        <taxon>Neolewinella</taxon>
    </lineage>
</organism>
<evidence type="ECO:0000256" key="2">
    <source>
        <dbReference type="ARBA" id="ARBA00023054"/>
    </source>
</evidence>
<keyword evidence="5" id="KW-1185">Reference proteome</keyword>
<protein>
    <submittedName>
        <fullName evidence="4">HlyD family efflux transporter periplasmic adaptor subunit</fullName>
    </submittedName>
</protein>
<dbReference type="Proteomes" id="UP000650081">
    <property type="component" value="Unassembled WGS sequence"/>
</dbReference>
<dbReference type="Gene3D" id="2.40.30.170">
    <property type="match status" value="1"/>
</dbReference>
<comment type="subcellular location">
    <subcellularLocation>
        <location evidence="1">Cell envelope</location>
    </subcellularLocation>
</comment>
<name>A0A923PJ50_9BACT</name>
<dbReference type="PANTHER" id="PTHR32347">
    <property type="entry name" value="EFFLUX SYSTEM COMPONENT YKNX-RELATED"/>
    <property type="match status" value="1"/>
</dbReference>
<comment type="caution">
    <text evidence="4">The sequence shown here is derived from an EMBL/GenBank/DDBJ whole genome shotgun (WGS) entry which is preliminary data.</text>
</comment>
<evidence type="ECO:0000313" key="5">
    <source>
        <dbReference type="Proteomes" id="UP000650081"/>
    </source>
</evidence>
<evidence type="ECO:0000256" key="3">
    <source>
        <dbReference type="SAM" id="Coils"/>
    </source>
</evidence>
<dbReference type="PANTHER" id="PTHR32347:SF23">
    <property type="entry name" value="BLL5650 PROTEIN"/>
    <property type="match status" value="1"/>
</dbReference>
<evidence type="ECO:0000256" key="1">
    <source>
        <dbReference type="ARBA" id="ARBA00004196"/>
    </source>
</evidence>
<dbReference type="AlphaFoldDB" id="A0A923PJ50"/>
<dbReference type="SUPFAM" id="SSF111369">
    <property type="entry name" value="HlyD-like secretion proteins"/>
    <property type="match status" value="1"/>
</dbReference>
<dbReference type="RefSeq" id="WP_187467144.1">
    <property type="nucleotide sequence ID" value="NZ_JACSIT010000118.1"/>
</dbReference>